<dbReference type="Gene3D" id="1.10.510.10">
    <property type="entry name" value="Transferase(Phosphotransferase) domain 1"/>
    <property type="match status" value="1"/>
</dbReference>
<dbReference type="InterPro" id="IPR011006">
    <property type="entry name" value="CheY-like_superfamily"/>
</dbReference>
<evidence type="ECO:0000256" key="5">
    <source>
        <dbReference type="ARBA" id="ARBA00022679"/>
    </source>
</evidence>
<dbReference type="SMART" id="SM00448">
    <property type="entry name" value="REC"/>
    <property type="match status" value="1"/>
</dbReference>
<evidence type="ECO:0000313" key="16">
    <source>
        <dbReference type="Proteomes" id="UP000217895"/>
    </source>
</evidence>
<dbReference type="Gene3D" id="3.30.200.20">
    <property type="entry name" value="Phosphorylase Kinase, domain 1"/>
    <property type="match status" value="1"/>
</dbReference>
<dbReference type="InterPro" id="IPR008271">
    <property type="entry name" value="Ser/Thr_kinase_AS"/>
</dbReference>
<dbReference type="SUPFAM" id="SSF55874">
    <property type="entry name" value="ATPase domain of HSP90 chaperone/DNA topoisomerase II/histidine kinase"/>
    <property type="match status" value="1"/>
</dbReference>
<dbReference type="PROSITE" id="PS50011">
    <property type="entry name" value="PROTEIN_KINASE_DOM"/>
    <property type="match status" value="1"/>
</dbReference>
<keyword evidence="4 9" id="KW-0597">Phosphoprotein</keyword>
<feature type="domain" description="Histidine kinase" evidence="11">
    <location>
        <begin position="1636"/>
        <end position="1865"/>
    </location>
</feature>
<evidence type="ECO:0000259" key="11">
    <source>
        <dbReference type="PROSITE" id="PS50109"/>
    </source>
</evidence>
<dbReference type="SMART" id="SM00091">
    <property type="entry name" value="PAS"/>
    <property type="match status" value="1"/>
</dbReference>
<dbReference type="Gene3D" id="1.10.287.130">
    <property type="match status" value="1"/>
</dbReference>
<dbReference type="CDD" id="cd00082">
    <property type="entry name" value="HisKA"/>
    <property type="match status" value="1"/>
</dbReference>
<dbReference type="SUPFAM" id="SSF56112">
    <property type="entry name" value="Protein kinase-like (PK-like)"/>
    <property type="match status" value="1"/>
</dbReference>
<dbReference type="PANTHER" id="PTHR43642:SF1">
    <property type="entry name" value="HYBRID SIGNAL TRANSDUCTION HISTIDINE KINASE G"/>
    <property type="match status" value="1"/>
</dbReference>
<dbReference type="EMBL" id="AP018205">
    <property type="protein sequence ID" value="BAY59659.1"/>
    <property type="molecule type" value="Genomic_DNA"/>
</dbReference>
<dbReference type="InterPro" id="IPR000700">
    <property type="entry name" value="PAS-assoc_C"/>
</dbReference>
<dbReference type="Pfam" id="PF01590">
    <property type="entry name" value="GAF"/>
    <property type="match status" value="1"/>
</dbReference>
<dbReference type="GO" id="GO:0009882">
    <property type="term" value="F:blue light photoreceptor activity"/>
    <property type="evidence" value="ECO:0007669"/>
    <property type="project" value="UniProtKB-ARBA"/>
</dbReference>
<dbReference type="InterPro" id="IPR041664">
    <property type="entry name" value="AAA_16"/>
</dbReference>
<dbReference type="GO" id="GO:0005524">
    <property type="term" value="F:ATP binding"/>
    <property type="evidence" value="ECO:0007669"/>
    <property type="project" value="InterPro"/>
</dbReference>
<dbReference type="Gene3D" id="3.40.50.2300">
    <property type="match status" value="1"/>
</dbReference>
<dbReference type="InterPro" id="IPR001789">
    <property type="entry name" value="Sig_transdc_resp-reg_receiver"/>
</dbReference>
<dbReference type="InterPro" id="IPR003018">
    <property type="entry name" value="GAF"/>
</dbReference>
<dbReference type="InterPro" id="IPR029016">
    <property type="entry name" value="GAF-like_dom_sf"/>
</dbReference>
<sequence length="2006" mass="224479">MALSLSGFTITDLLQEGTKSLIYRGVRDADGCSVVIKGLRPEVCTARNVEQLKHEYTIAQQLNLPGTVQALDLEFDRGLPYLILEDFGGRSLDQLLGQFREPAAFLNIALQIVDALAQIHQRHIVHKDIKPQNIIVNLDCNQIKIGDFGLAAFLPYESQIVSHSNRIEGSLPYLSPEQTGRMNRGIDQRSDLYALGVTFYEMLTGQLPFQGADPLEWIHCHIAKTSISPTVVNPAIPQILSEIILKLLAKVAEERYQSAIGLQADLERCLQLWETARQLSSFTIAEHDISDRLQIPQKLYGREPEITQLLTVFEQVVTTGKPELILVSGYSGVGKSSLVNELHKPIVQTQGIFISGKFDQYKRNIPYSTIVQAFQGLVRQLLTEPEEKLVIWRDRIQSAVGKNGKLITDVIPEVELIIGEQPPIPVLGAAETQNRFNLVFQNFIGAFAQSDHPLAIFLDDMQWADSATLNLIQTLITGATLRFLCFLLAYRDNEVDISHPFSLMVEKLRQQEIPLTEIVLAPLDLSCVSQLIAETLRCSLEQSEPLAQLVLHKTNGNPFFVNEFLKTLCQENLLTFNAVEKVWQWDIKQIEAKGFTDNVVNLMIEKMQKLRPKTQQLLKLASCIGNRFDLEILAIVAQQATHTVADAMREAVLRGLILGEEQTEAAEEYYSFAHDRIQQAAYALIPDAEKQLVHLQIGRLLLKHLKSEQLEDQLFDVVNHLNLGQELIIEQAEKHQLMQFNVLAGKRAKASTAYVPALRFFDTASRLLPSDAWKSDYDQVFNLFTELAECEYLTGNLERAESLFQLLLDKAQTALDQTTIYMLQIRLYQVAGRFDEAFNLGLAALRLFGVVFPETDEQVEAAVSWERQQAVENLGDRQIADLIHAPILEDPTLKTIISLLTSMGPPAYLSKPNLFPLVVLKALNYSLKFGNTEESCFAYSMYSMLLVSMFRDIPSGYAFSEMTIRLNQKLNDPKYKGTVLHIHGSHINVWCHPMTTDLPFLEQGFLGCVEAGDITMANYNGFQGSWQMLEAITPLADADRAIQKYLAFAQQSKHEAAYQTIRLQQQFILNLQGQTRHCQTLNDDEFNEAKALAILQQTEFASGIVFYHVIKLIVLFTYEQYPEALQSAQKAFGILGAVRSLPIEANYLLHHALVLAALYPHESREIQAKFLETLHQHQQQLRYWADHCSANFLHKAVLVAAEIARIEGRDLEAMRLYEQSIKSAYEYEFVQYEALAYELAAKFYLNREFEAIAKTYLQEARNAYLRWGALGKVQHLEIHYPALLPQLQPVSPKNPAASSSTTFVSSKEQLDILSVIKASQTISSEIVLADLLKTLMQIAIEQAGAEVGYILLSRHDRLVIEVEAKANQTQEQLKIQQLIADAETSLSVPQSILNYVQRTQEVVILDNAVASDLFSEDRYIIQNQPKSILCLPIVHKTKLIAILYLENNLATGAFTQTQLSALEILSAQIAISLENAQLYKDIAESQEQLNLALQSGQIGVWSWDIVNDQVEWDDQMYQAFGVSPQTFDHTLESVINCIHPDDRDNFTQALSQTLGEGVEHNLEYRVVFPDGTIHDIAARGRPFFNKMGEPILLRGIVLDITDRKRLEEQRLQLLREQTARAEAESANRIKDEFLAVLSHELRSPLNPILGWAKLLRTQKLSESKTAQALETIERNAKLQSELIEDLLDVSRILQGKLSLNTVPVNLSTMIQAAIETVQLAAEAKSIAIEVTLEPQISQVLGDSNRLQQVVWNLLSNAVKFTPAGGKVEVRLESNEGDHTEDSSSFTRYAQITVTDTGRGIHPDFLPHVFECFRQADSATTRKFSGLGLGLAIVRHLVELHGGIVQADSPGEGLGATFTVRLPLMATPLIPKGETQPSIAANLNGLQILVVDDDTDTREFVAFVLEQAGASILTAASASEAFTTLMQSQPHLLLSDIGMPDIDGYMLIRQIRALPPEQGSTIPAIALTAFAGEMNQQQALAAGFQKHLSKPIEPDRLISTIASLVVR</sequence>
<keyword evidence="7" id="KW-0902">Two-component regulatory system</keyword>
<feature type="modified residue" description="4-aspartylphosphate" evidence="9">
    <location>
        <position position="1935"/>
    </location>
</feature>
<dbReference type="PROSITE" id="PS50109">
    <property type="entry name" value="HIS_KIN"/>
    <property type="match status" value="1"/>
</dbReference>
<dbReference type="PRINTS" id="PR00344">
    <property type="entry name" value="BCTRLSENSOR"/>
</dbReference>
<dbReference type="Proteomes" id="UP000217895">
    <property type="component" value="Plasmid Plasmid2 dna"/>
</dbReference>
<evidence type="ECO:0000313" key="15">
    <source>
        <dbReference type="EMBL" id="BAY59659.1"/>
    </source>
</evidence>
<dbReference type="SUPFAM" id="SSF52172">
    <property type="entry name" value="CheY-like"/>
    <property type="match status" value="1"/>
</dbReference>
<dbReference type="Gene3D" id="3.40.50.300">
    <property type="entry name" value="P-loop containing nucleotide triphosphate hydrolases"/>
    <property type="match status" value="1"/>
</dbReference>
<geneLocation type="plasmid" evidence="15">
    <name>plasmid2</name>
</geneLocation>
<keyword evidence="5" id="KW-0808">Transferase</keyword>
<protein>
    <recommendedName>
        <fullName evidence="8">Circadian input-output histidine kinase CikA</fullName>
        <ecNumber evidence="3">2.7.13.3</ecNumber>
    </recommendedName>
</protein>
<dbReference type="NCBIfam" id="TIGR00229">
    <property type="entry name" value="sensory_box"/>
    <property type="match status" value="1"/>
</dbReference>
<proteinExistence type="inferred from homology"/>
<dbReference type="CDD" id="cd00130">
    <property type="entry name" value="PAS"/>
    <property type="match status" value="1"/>
</dbReference>
<dbReference type="InterPro" id="IPR036890">
    <property type="entry name" value="HATPase_C_sf"/>
</dbReference>
<dbReference type="InterPro" id="IPR005467">
    <property type="entry name" value="His_kinase_dom"/>
</dbReference>
<reference evidence="15 16" key="1">
    <citation type="submission" date="2017-06" db="EMBL/GenBank/DDBJ databases">
        <title>Genome sequencing of cyanobaciteial culture collection at National Institute for Environmental Studies (NIES).</title>
        <authorList>
            <person name="Hirose Y."/>
            <person name="Shimura Y."/>
            <person name="Fujisawa T."/>
            <person name="Nakamura Y."/>
            <person name="Kawachi M."/>
        </authorList>
    </citation>
    <scope>NUCLEOTIDE SEQUENCE [LARGE SCALE GENOMIC DNA]</scope>
    <source>
        <strain evidence="15 16">NIES-2135</strain>
        <plasmid evidence="16">Plasmid Plasmid2 dna</plasmid>
    </source>
</reference>
<feature type="domain" description="Response regulatory" evidence="12">
    <location>
        <begin position="1886"/>
        <end position="2004"/>
    </location>
</feature>
<dbReference type="CDD" id="cd17580">
    <property type="entry name" value="REC_2_DhkD-like"/>
    <property type="match status" value="1"/>
</dbReference>
<organism evidence="15 16">
    <name type="scientific">Leptolyngbya boryana NIES-2135</name>
    <dbReference type="NCBI Taxonomy" id="1973484"/>
    <lineage>
        <taxon>Bacteria</taxon>
        <taxon>Bacillati</taxon>
        <taxon>Cyanobacteriota</taxon>
        <taxon>Cyanophyceae</taxon>
        <taxon>Leptolyngbyales</taxon>
        <taxon>Leptolyngbyaceae</taxon>
        <taxon>Leptolyngbya group</taxon>
        <taxon>Leptolyngbya</taxon>
    </lineage>
</organism>
<dbReference type="InterPro" id="IPR000719">
    <property type="entry name" value="Prot_kinase_dom"/>
</dbReference>
<dbReference type="Pfam" id="PF13191">
    <property type="entry name" value="AAA_16"/>
    <property type="match status" value="1"/>
</dbReference>
<dbReference type="SUPFAM" id="SSF55785">
    <property type="entry name" value="PYP-like sensor domain (PAS domain)"/>
    <property type="match status" value="1"/>
</dbReference>
<dbReference type="SUPFAM" id="SSF55781">
    <property type="entry name" value="GAF domain-like"/>
    <property type="match status" value="1"/>
</dbReference>
<keyword evidence="15" id="KW-0614">Plasmid</keyword>
<name>A0A1Z4JSE5_LEPBY</name>
<evidence type="ECO:0000259" key="10">
    <source>
        <dbReference type="PROSITE" id="PS50011"/>
    </source>
</evidence>
<dbReference type="SMART" id="SM00086">
    <property type="entry name" value="PAC"/>
    <property type="match status" value="1"/>
</dbReference>
<dbReference type="PROSITE" id="PS50113">
    <property type="entry name" value="PAC"/>
    <property type="match status" value="1"/>
</dbReference>
<evidence type="ECO:0000256" key="6">
    <source>
        <dbReference type="ARBA" id="ARBA00022777"/>
    </source>
</evidence>
<dbReference type="Gene3D" id="3.30.565.10">
    <property type="entry name" value="Histidine kinase-like ATPase, C-terminal domain"/>
    <property type="match status" value="1"/>
</dbReference>
<dbReference type="PROSITE" id="PS50110">
    <property type="entry name" value="RESPONSE_REGULATORY"/>
    <property type="match status" value="1"/>
</dbReference>
<evidence type="ECO:0000256" key="1">
    <source>
        <dbReference type="ARBA" id="ARBA00000085"/>
    </source>
</evidence>
<evidence type="ECO:0000256" key="2">
    <source>
        <dbReference type="ARBA" id="ARBA00006402"/>
    </source>
</evidence>
<dbReference type="InterPro" id="IPR027417">
    <property type="entry name" value="P-loop_NTPase"/>
</dbReference>
<evidence type="ECO:0000259" key="14">
    <source>
        <dbReference type="PROSITE" id="PS50113"/>
    </source>
</evidence>
<dbReference type="InterPro" id="IPR003594">
    <property type="entry name" value="HATPase_dom"/>
</dbReference>
<dbReference type="SMART" id="SM00387">
    <property type="entry name" value="HATPase_c"/>
    <property type="match status" value="1"/>
</dbReference>
<dbReference type="Pfam" id="PF00072">
    <property type="entry name" value="Response_reg"/>
    <property type="match status" value="1"/>
</dbReference>
<dbReference type="PANTHER" id="PTHR43642">
    <property type="entry name" value="HYBRID SIGNAL TRANSDUCTION HISTIDINE KINASE G"/>
    <property type="match status" value="1"/>
</dbReference>
<evidence type="ECO:0000259" key="13">
    <source>
        <dbReference type="PROSITE" id="PS50112"/>
    </source>
</evidence>
<dbReference type="SUPFAM" id="SSF52540">
    <property type="entry name" value="P-loop containing nucleoside triphosphate hydrolases"/>
    <property type="match status" value="1"/>
</dbReference>
<dbReference type="Gene3D" id="3.30.450.20">
    <property type="entry name" value="PAS domain"/>
    <property type="match status" value="1"/>
</dbReference>
<dbReference type="Pfam" id="PF08447">
    <property type="entry name" value="PAS_3"/>
    <property type="match status" value="1"/>
</dbReference>
<dbReference type="InterPro" id="IPR011009">
    <property type="entry name" value="Kinase-like_dom_sf"/>
</dbReference>
<accession>A0A1Z4JSE5</accession>
<dbReference type="Gene3D" id="2.10.70.100">
    <property type="match status" value="1"/>
</dbReference>
<dbReference type="SUPFAM" id="SSF47384">
    <property type="entry name" value="Homodimeric domain of signal transducing histidine kinase"/>
    <property type="match status" value="1"/>
</dbReference>
<evidence type="ECO:0000256" key="9">
    <source>
        <dbReference type="PROSITE-ProRule" id="PRU00169"/>
    </source>
</evidence>
<dbReference type="InterPro" id="IPR035965">
    <property type="entry name" value="PAS-like_dom_sf"/>
</dbReference>
<evidence type="ECO:0000256" key="4">
    <source>
        <dbReference type="ARBA" id="ARBA00022553"/>
    </source>
</evidence>
<dbReference type="SMART" id="SM00220">
    <property type="entry name" value="S_TKc"/>
    <property type="match status" value="1"/>
</dbReference>
<dbReference type="InterPro" id="IPR004358">
    <property type="entry name" value="Sig_transdc_His_kin-like_C"/>
</dbReference>
<dbReference type="InterPro" id="IPR003661">
    <property type="entry name" value="HisK_dim/P_dom"/>
</dbReference>
<evidence type="ECO:0000256" key="3">
    <source>
        <dbReference type="ARBA" id="ARBA00012438"/>
    </source>
</evidence>
<dbReference type="Pfam" id="PF00512">
    <property type="entry name" value="HisKA"/>
    <property type="match status" value="1"/>
</dbReference>
<dbReference type="Pfam" id="PF00069">
    <property type="entry name" value="Pkinase"/>
    <property type="match status" value="1"/>
</dbReference>
<dbReference type="Gene3D" id="3.30.450.40">
    <property type="match status" value="1"/>
</dbReference>
<comment type="similarity">
    <text evidence="2">In the N-terminal section; belongs to the phytochrome family.</text>
</comment>
<gene>
    <name evidence="15" type="ORF">NIES2135_65360</name>
</gene>
<dbReference type="PROSITE" id="PS00108">
    <property type="entry name" value="PROTEIN_KINASE_ST"/>
    <property type="match status" value="1"/>
</dbReference>
<dbReference type="InterPro" id="IPR013655">
    <property type="entry name" value="PAS_fold_3"/>
</dbReference>
<dbReference type="EC" id="2.7.13.3" evidence="3"/>
<dbReference type="CDD" id="cd16922">
    <property type="entry name" value="HATPase_EvgS-ArcB-TorS-like"/>
    <property type="match status" value="1"/>
</dbReference>
<dbReference type="PROSITE" id="PS50112">
    <property type="entry name" value="PAS"/>
    <property type="match status" value="1"/>
</dbReference>
<comment type="catalytic activity">
    <reaction evidence="1">
        <text>ATP + protein L-histidine = ADP + protein N-phospho-L-histidine.</text>
        <dbReference type="EC" id="2.7.13.3"/>
    </reaction>
</comment>
<evidence type="ECO:0000256" key="7">
    <source>
        <dbReference type="ARBA" id="ARBA00023012"/>
    </source>
</evidence>
<dbReference type="InterPro" id="IPR001610">
    <property type="entry name" value="PAC"/>
</dbReference>
<dbReference type="InterPro" id="IPR036097">
    <property type="entry name" value="HisK_dim/P_sf"/>
</dbReference>
<feature type="domain" description="PAC" evidence="14">
    <location>
        <begin position="1560"/>
        <end position="1612"/>
    </location>
</feature>
<dbReference type="CDD" id="cd14014">
    <property type="entry name" value="STKc_PknB_like"/>
    <property type="match status" value="1"/>
</dbReference>
<keyword evidence="6 15" id="KW-0418">Kinase</keyword>
<dbReference type="InterPro" id="IPR053159">
    <property type="entry name" value="Hybrid_Histidine_Kinase"/>
</dbReference>
<dbReference type="GO" id="GO:0000155">
    <property type="term" value="F:phosphorelay sensor kinase activity"/>
    <property type="evidence" value="ECO:0007669"/>
    <property type="project" value="InterPro"/>
</dbReference>
<dbReference type="FunFam" id="3.30.565.10:FF:000010">
    <property type="entry name" value="Sensor histidine kinase RcsC"/>
    <property type="match status" value="1"/>
</dbReference>
<dbReference type="SMART" id="SM00065">
    <property type="entry name" value="GAF"/>
    <property type="match status" value="1"/>
</dbReference>
<keyword evidence="16" id="KW-1185">Reference proteome</keyword>
<feature type="domain" description="PAS" evidence="13">
    <location>
        <begin position="1485"/>
        <end position="1557"/>
    </location>
</feature>
<evidence type="ECO:0000259" key="12">
    <source>
        <dbReference type="PROSITE" id="PS50110"/>
    </source>
</evidence>
<dbReference type="InterPro" id="IPR000014">
    <property type="entry name" value="PAS"/>
</dbReference>
<dbReference type="Pfam" id="PF02518">
    <property type="entry name" value="HATPase_c"/>
    <property type="match status" value="1"/>
</dbReference>
<evidence type="ECO:0000256" key="8">
    <source>
        <dbReference type="ARBA" id="ARBA00074306"/>
    </source>
</evidence>
<dbReference type="SMART" id="SM00388">
    <property type="entry name" value="HisKA"/>
    <property type="match status" value="1"/>
</dbReference>
<feature type="domain" description="Protein kinase" evidence="10">
    <location>
        <begin position="8"/>
        <end position="270"/>
    </location>
</feature>